<feature type="signal peptide" evidence="2">
    <location>
        <begin position="1"/>
        <end position="17"/>
    </location>
</feature>
<name>A0A261XVS7_9FUNG</name>
<feature type="transmembrane region" description="Helical" evidence="1">
    <location>
        <begin position="175"/>
        <end position="193"/>
    </location>
</feature>
<evidence type="ECO:0000256" key="1">
    <source>
        <dbReference type="SAM" id="Phobius"/>
    </source>
</evidence>
<accession>A0A261XVS7</accession>
<dbReference type="Proteomes" id="UP000242875">
    <property type="component" value="Unassembled WGS sequence"/>
</dbReference>
<proteinExistence type="predicted"/>
<comment type="caution">
    <text evidence="3">The sequence shown here is derived from an EMBL/GenBank/DDBJ whole genome shotgun (WGS) entry which is preliminary data.</text>
</comment>
<organism evidence="3 4">
    <name type="scientific">Bifiguratus adelaidae</name>
    <dbReference type="NCBI Taxonomy" id="1938954"/>
    <lineage>
        <taxon>Eukaryota</taxon>
        <taxon>Fungi</taxon>
        <taxon>Fungi incertae sedis</taxon>
        <taxon>Mucoromycota</taxon>
        <taxon>Mucoromycotina</taxon>
        <taxon>Endogonomycetes</taxon>
        <taxon>Endogonales</taxon>
        <taxon>Endogonales incertae sedis</taxon>
        <taxon>Bifiguratus</taxon>
    </lineage>
</organism>
<keyword evidence="1" id="KW-0472">Membrane</keyword>
<sequence>MHFLALAVLVYCGVAVAQVTDPTQRYNITSPIPNQSYVAGQGLPLIFDVFSTANAPSLTLSVTLTSSTNASFPQTVIASQLDASQSSQFARTVNNVTVYEHQQTWPIPTSVAPGSYNVIVTSDDTKTNTTIPISINAVAVTTSASASGAQASGTGAIPGASAGGILGSSGERLHAVRWLLGMAVATALFVTILM</sequence>
<keyword evidence="2" id="KW-0732">Signal</keyword>
<dbReference type="EMBL" id="MVBO01000150">
    <property type="protein sequence ID" value="OZJ02457.1"/>
    <property type="molecule type" value="Genomic_DNA"/>
</dbReference>
<protein>
    <submittedName>
        <fullName evidence="3">Uncharacterized protein</fullName>
    </submittedName>
</protein>
<keyword evidence="1" id="KW-0812">Transmembrane</keyword>
<dbReference type="OrthoDB" id="2219121at2759"/>
<evidence type="ECO:0000313" key="3">
    <source>
        <dbReference type="EMBL" id="OZJ02457.1"/>
    </source>
</evidence>
<keyword evidence="4" id="KW-1185">Reference proteome</keyword>
<evidence type="ECO:0000313" key="4">
    <source>
        <dbReference type="Proteomes" id="UP000242875"/>
    </source>
</evidence>
<dbReference type="AlphaFoldDB" id="A0A261XVS7"/>
<keyword evidence="1" id="KW-1133">Transmembrane helix</keyword>
<feature type="chain" id="PRO_5012447242" evidence="2">
    <location>
        <begin position="18"/>
        <end position="194"/>
    </location>
</feature>
<reference evidence="3 4" key="1">
    <citation type="journal article" date="2017" name="Mycologia">
        <title>Bifiguratus adelaidae, gen. et sp. nov., a new member of Mucoromycotina in endophytic and soil-dwelling habitats.</title>
        <authorList>
            <person name="Torres-Cruz T.J."/>
            <person name="Billingsley Tobias T.L."/>
            <person name="Almatruk M."/>
            <person name="Hesse C."/>
            <person name="Kuske C.R."/>
            <person name="Desiro A."/>
            <person name="Benucci G.M."/>
            <person name="Bonito G."/>
            <person name="Stajich J.E."/>
            <person name="Dunlap C."/>
            <person name="Arnold A.E."/>
            <person name="Porras-Alfaro A."/>
        </authorList>
    </citation>
    <scope>NUCLEOTIDE SEQUENCE [LARGE SCALE GENOMIC DNA]</scope>
    <source>
        <strain evidence="3 4">AZ0501</strain>
    </source>
</reference>
<gene>
    <name evidence="3" type="ORF">BZG36_04093</name>
</gene>
<evidence type="ECO:0000256" key="2">
    <source>
        <dbReference type="SAM" id="SignalP"/>
    </source>
</evidence>